<feature type="region of interest" description="Disordered" evidence="8">
    <location>
        <begin position="106"/>
        <end position="143"/>
    </location>
</feature>
<evidence type="ECO:0000256" key="4">
    <source>
        <dbReference type="ARBA" id="ARBA00022844"/>
    </source>
</evidence>
<evidence type="ECO:0000256" key="5">
    <source>
        <dbReference type="ARBA" id="ARBA00023104"/>
    </source>
</evidence>
<accession>A0A514D433</accession>
<evidence type="ECO:0000313" key="9">
    <source>
        <dbReference type="EMBL" id="QDH88339.1"/>
    </source>
</evidence>
<keyword evidence="3" id="KW-1161">Viral attachment to host cell</keyword>
<keyword evidence="4" id="KW-0946">Virion</keyword>
<evidence type="ECO:0008006" key="10">
    <source>
        <dbReference type="Google" id="ProtNLM"/>
    </source>
</evidence>
<proteinExistence type="inferred from homology"/>
<comment type="similarity">
    <text evidence="7">Belongs to the Leviviricetes maturation protein family.</text>
</comment>
<gene>
    <name evidence="9" type="ORF">H2Bulk3475_000005</name>
</gene>
<reference evidence="9" key="1">
    <citation type="submission" date="2019-05" db="EMBL/GenBank/DDBJ databases">
        <title>Metatranscriptomic reconstruction reveals RNA viruses with the potential to shape carbon cycling in soil.</title>
        <authorList>
            <person name="Starr E.P."/>
            <person name="Nuccio E."/>
            <person name="Pett-Ridge J."/>
            <person name="Banfield J.F."/>
            <person name="Firestone M.K."/>
        </authorList>
    </citation>
    <scope>NUCLEOTIDE SEQUENCE</scope>
    <source>
        <strain evidence="9">H2_Bulk_34_75</strain>
    </source>
</reference>
<feature type="compositionally biased region" description="Basic residues" evidence="8">
    <location>
        <begin position="127"/>
        <end position="142"/>
    </location>
</feature>
<keyword evidence="6" id="KW-1160">Virus entry into host cell</keyword>
<protein>
    <recommendedName>
        <fullName evidence="10">Maturation</fullName>
    </recommendedName>
</protein>
<dbReference type="InterPro" id="IPR005563">
    <property type="entry name" value="A_protein"/>
</dbReference>
<dbReference type="Pfam" id="PF03863">
    <property type="entry name" value="Phage_mat-A"/>
    <property type="match status" value="1"/>
</dbReference>
<comment type="subcellular location">
    <subcellularLocation>
        <location evidence="1">Virion</location>
    </subcellularLocation>
</comment>
<evidence type="ECO:0000256" key="8">
    <source>
        <dbReference type="SAM" id="MobiDB-lite"/>
    </source>
</evidence>
<dbReference type="GO" id="GO:0044423">
    <property type="term" value="C:virion component"/>
    <property type="evidence" value="ECO:0007669"/>
    <property type="project" value="UniProtKB-KW"/>
</dbReference>
<sequence length="558" mass="61874">MAGLIPKTPVLLQQPELLSIFSGSTGPDKRVTTNSEMGELVVEFNGNLLWSSGLIEANTLIRREFTVRFPRFHKAKRLTLVFTKYSRGYPRTVRVPWNLPETKTDSSGHKVLVIPPDRTGSPSPVRTARRRAASPGNRRRAARISVPKSSTLRPNPETYNRPLREWLESVDSAGVYSKPLDQIVAQVKWQRTWTGVRTPNFGKLRPGQRPVNPHSVSIKIVAFNKRVAGTAAKTPPAYNLKGGSYTEIYAEPPIPGHVARARNNAIRRLIDEAELGIEANLAQDLAQMNQTFRLIGDSTQRIAKTITELRRKNIPGAVNALMHGRNIRGRMPPGAPSASKSVASNWLELQYGWKPLLQDIVGTLKSLSVLHTTDSVQRVAVSAKANTETATRFPINFNVHFPGSQGTTTTVSQTRCKFILRFRLASPLRSFMAQTGFLNPINLVWEILPFSFVVDWFLPIGPYLEAASAFNGLEFVDGSQTQFTRANTVSAVDFEGSSAGNPTQWAYEHARFYAEYVVLDRVKLVSFPSLTFPSFKNGLASIEHASNGLALLKSVFSK</sequence>
<evidence type="ECO:0000256" key="3">
    <source>
        <dbReference type="ARBA" id="ARBA00022804"/>
    </source>
</evidence>
<dbReference type="EMBL" id="MN034022">
    <property type="protein sequence ID" value="QDH88339.1"/>
    <property type="molecule type" value="Genomic_RNA"/>
</dbReference>
<evidence type="ECO:0000256" key="6">
    <source>
        <dbReference type="ARBA" id="ARBA00023296"/>
    </source>
</evidence>
<evidence type="ECO:0000256" key="7">
    <source>
        <dbReference type="ARBA" id="ARBA00035110"/>
    </source>
</evidence>
<keyword evidence="5" id="KW-1175">Viral attachment to host cell pilus</keyword>
<evidence type="ECO:0000256" key="2">
    <source>
        <dbReference type="ARBA" id="ARBA00022581"/>
    </source>
</evidence>
<organism evidence="9">
    <name type="scientific">Leviviridae sp</name>
    <dbReference type="NCBI Taxonomy" id="2027243"/>
    <lineage>
        <taxon>Viruses</taxon>
        <taxon>Riboviria</taxon>
        <taxon>Orthornavirae</taxon>
        <taxon>Lenarviricota</taxon>
        <taxon>Leviviricetes</taxon>
        <taxon>Norzivirales</taxon>
        <taxon>Fiersviridae</taxon>
    </lineage>
</organism>
<evidence type="ECO:0000256" key="1">
    <source>
        <dbReference type="ARBA" id="ARBA00004328"/>
    </source>
</evidence>
<keyword evidence="2" id="KW-0945">Host-virus interaction</keyword>
<dbReference type="GO" id="GO:0039666">
    <property type="term" value="P:virion attachment to host cell pilus"/>
    <property type="evidence" value="ECO:0007669"/>
    <property type="project" value="UniProtKB-KW"/>
</dbReference>
<name>A0A514D433_9VIRU</name>